<evidence type="ECO:0000256" key="1">
    <source>
        <dbReference type="ARBA" id="ARBA00009320"/>
    </source>
</evidence>
<proteinExistence type="inferred from homology"/>
<evidence type="ECO:0000313" key="2">
    <source>
        <dbReference type="EMBL" id="MBC2903254.1"/>
    </source>
</evidence>
<dbReference type="PANTHER" id="PTHR42743">
    <property type="entry name" value="AMINO-ACID AMINOTRANSFERASE"/>
    <property type="match status" value="1"/>
</dbReference>
<dbReference type="RefSeq" id="WP_186283143.1">
    <property type="nucleotide sequence ID" value="NZ_JACMSF010000016.1"/>
</dbReference>
<keyword evidence="2" id="KW-0032">Aminotransferase</keyword>
<dbReference type="InterPro" id="IPR043131">
    <property type="entry name" value="BCAT-like_N"/>
</dbReference>
<dbReference type="GO" id="GO:0046394">
    <property type="term" value="P:carboxylic acid biosynthetic process"/>
    <property type="evidence" value="ECO:0007669"/>
    <property type="project" value="UniProtKB-ARBA"/>
</dbReference>
<comment type="similarity">
    <text evidence="1">Belongs to the class-IV pyridoxal-phosphate-dependent aminotransferase family.</text>
</comment>
<dbReference type="EMBL" id="JACMSF010000016">
    <property type="protein sequence ID" value="MBC2903254.1"/>
    <property type="molecule type" value="Genomic_DNA"/>
</dbReference>
<dbReference type="AlphaFoldDB" id="A0A7X1J335"/>
<dbReference type="InterPro" id="IPR001544">
    <property type="entry name" value="Aminotrans_IV"/>
</dbReference>
<name>A0A7X1J335_9ACTN</name>
<dbReference type="Gene3D" id="3.20.10.10">
    <property type="entry name" value="D-amino Acid Aminotransferase, subunit A, domain 2"/>
    <property type="match status" value="1"/>
</dbReference>
<dbReference type="SUPFAM" id="SSF56752">
    <property type="entry name" value="D-aminoacid aminotransferase-like PLP-dependent enzymes"/>
    <property type="match status" value="1"/>
</dbReference>
<dbReference type="Proteomes" id="UP000584670">
    <property type="component" value="Unassembled WGS sequence"/>
</dbReference>
<evidence type="ECO:0000313" key="3">
    <source>
        <dbReference type="Proteomes" id="UP000584670"/>
    </source>
</evidence>
<reference evidence="2 3" key="1">
    <citation type="submission" date="2020-08" db="EMBL/GenBank/DDBJ databases">
        <title>Streptomyces sp. PSKA01 genome sequencing and assembly.</title>
        <authorList>
            <person name="Mandal S."/>
            <person name="Maiti P.K."/>
            <person name="Das P."/>
        </authorList>
    </citation>
    <scope>NUCLEOTIDE SEQUENCE [LARGE SCALE GENOMIC DNA]</scope>
    <source>
        <strain evidence="2 3">PSKA01</strain>
    </source>
</reference>
<keyword evidence="3" id="KW-1185">Reference proteome</keyword>
<organism evidence="2 3">
    <name type="scientific">Streptomyces cupreus</name>
    <dbReference type="NCBI Taxonomy" id="2759956"/>
    <lineage>
        <taxon>Bacteria</taxon>
        <taxon>Bacillati</taxon>
        <taxon>Actinomycetota</taxon>
        <taxon>Actinomycetes</taxon>
        <taxon>Kitasatosporales</taxon>
        <taxon>Streptomycetaceae</taxon>
        <taxon>Streptomyces</taxon>
    </lineage>
</organism>
<accession>A0A7X1J335</accession>
<dbReference type="GO" id="GO:0008483">
    <property type="term" value="F:transaminase activity"/>
    <property type="evidence" value="ECO:0007669"/>
    <property type="project" value="UniProtKB-KW"/>
</dbReference>
<keyword evidence="2" id="KW-0808">Transferase</keyword>
<dbReference type="GO" id="GO:0005829">
    <property type="term" value="C:cytosol"/>
    <property type="evidence" value="ECO:0007669"/>
    <property type="project" value="TreeGrafter"/>
</dbReference>
<dbReference type="InterPro" id="IPR036038">
    <property type="entry name" value="Aminotransferase-like"/>
</dbReference>
<sequence>MLPFDQRTGKIWYDGTLVDWAEARLHVLSHGLHYASSIFEGIRVYGGTPFLLKEHIARLGSSARILDFDLEYGADELYEATRAVVAEAGITEGYVRMNAWRGSEIIQTAALKTSVHTSVAAWELPEGYYAATDALEKGICLVTGRYRRPSPEYAPVKSKAAGNYMIGTISKNEALRAGFDDALLLDDRGNFVEATGAHLFFTRDGALHTPTTRCTIEGITRACVLAIAEREGIACVVDDLPPAFAGSADGAFLCGTACEILPVSRIDDHYYDLGGNDVLRAIVTGYRELIEGRAEVRIR</sequence>
<dbReference type="InterPro" id="IPR050571">
    <property type="entry name" value="Class-IV_PLP-Dep_Aminotrnsfr"/>
</dbReference>
<comment type="caution">
    <text evidence="2">The sequence shown here is derived from an EMBL/GenBank/DDBJ whole genome shotgun (WGS) entry which is preliminary data.</text>
</comment>
<protein>
    <submittedName>
        <fullName evidence="2">Aminotransferase class IV</fullName>
    </submittedName>
</protein>
<dbReference type="Pfam" id="PF01063">
    <property type="entry name" value="Aminotran_4"/>
    <property type="match status" value="1"/>
</dbReference>
<gene>
    <name evidence="2" type="ORF">H4N64_16865</name>
</gene>
<dbReference type="InterPro" id="IPR043132">
    <property type="entry name" value="BCAT-like_C"/>
</dbReference>
<dbReference type="Gene3D" id="3.30.470.10">
    <property type="match status" value="1"/>
</dbReference>
<dbReference type="PANTHER" id="PTHR42743:SF11">
    <property type="entry name" value="AMINODEOXYCHORISMATE LYASE"/>
    <property type="match status" value="1"/>
</dbReference>
<dbReference type="CDD" id="cd00449">
    <property type="entry name" value="PLPDE_IV"/>
    <property type="match status" value="1"/>
</dbReference>